<sequence length="510" mass="56765">MSIETQKSLEEVQNFEGKYPKQIWSLFFSEMWERFCFYGMRGMLVFFMITQLNFGEKEANLQYGATQAFVYAFTFIGGLFADKILGFRKSLFWGGLLMIVGSVLLAIDTHEFFFFGLAFIIIGTGFFKPNISTMVGELYRDGDPRRDAGFSLFYAGINLGAFLGGYICVAIGKGYMLSSVIDEAHRWNVAFGLAAIGMLISLINFHFTKRQLGPIGLQPGHPDAIVKTKALPKVAEYAVYIGTLLLVPLIQVMVSKTEYTDYFMYIIGPLTLIYLFYEMSKVEKEERHKLIAALIFILFSIVFWGIYEQSGGSLSIFAAKNLNDSVLGGAFHLDPNGVNNSGGAFFIILLAPLFGLMWIWLSKRKLEPNTIIKFGLGFVFLGLGFYVLYATRFFAIEGITSLDIFTIALLVITVGELCLSPIGLSIMTKLSPARLQGIMMGMWFLASAYGQYVAGLIGANMAEAREGDSLMDKLITYTEGYKQLGLYSLIAGAILIVLSPYIKKLMHGVN</sequence>
<gene>
    <name evidence="10" type="ORF">CLV99_2603</name>
</gene>
<dbReference type="InterPro" id="IPR005279">
    <property type="entry name" value="Dipep/tripep_permease"/>
</dbReference>
<feature type="transmembrane region" description="Helical" evidence="9">
    <location>
        <begin position="187"/>
        <end position="207"/>
    </location>
</feature>
<dbReference type="GO" id="GO:1904680">
    <property type="term" value="F:peptide transmembrane transporter activity"/>
    <property type="evidence" value="ECO:0007669"/>
    <property type="project" value="InterPro"/>
</dbReference>
<feature type="transmembrane region" description="Helical" evidence="9">
    <location>
        <begin position="152"/>
        <end position="175"/>
    </location>
</feature>
<keyword evidence="3" id="KW-1003">Cell membrane</keyword>
<keyword evidence="4 8" id="KW-0812">Transmembrane</keyword>
<keyword evidence="5" id="KW-0571">Peptide transport</keyword>
<evidence type="ECO:0000256" key="1">
    <source>
        <dbReference type="ARBA" id="ARBA00004651"/>
    </source>
</evidence>
<evidence type="ECO:0000256" key="9">
    <source>
        <dbReference type="SAM" id="Phobius"/>
    </source>
</evidence>
<comment type="similarity">
    <text evidence="8">Belongs to the major facilitator superfamily. Proton-dependent oligopeptide transporter (POT/PTR) (TC 2.A.17) family.</text>
</comment>
<dbReference type="OrthoDB" id="9772725at2"/>
<feature type="transmembrane region" description="Helical" evidence="9">
    <location>
        <begin position="438"/>
        <end position="462"/>
    </location>
</feature>
<evidence type="ECO:0000313" key="11">
    <source>
        <dbReference type="Proteomes" id="UP000295292"/>
    </source>
</evidence>
<dbReference type="InterPro" id="IPR018456">
    <property type="entry name" value="PTR2_symporter_CS"/>
</dbReference>
<dbReference type="RefSeq" id="WP_133584841.1">
    <property type="nucleotide sequence ID" value="NZ_SNYV01000014.1"/>
</dbReference>
<dbReference type="InterPro" id="IPR050171">
    <property type="entry name" value="MFS_Transporters"/>
</dbReference>
<feature type="transmembrane region" description="Helical" evidence="9">
    <location>
        <begin position="35"/>
        <end position="55"/>
    </location>
</feature>
<feature type="transmembrane region" description="Helical" evidence="9">
    <location>
        <begin position="61"/>
        <end position="81"/>
    </location>
</feature>
<reference evidence="10 11" key="1">
    <citation type="submission" date="2019-03" db="EMBL/GenBank/DDBJ databases">
        <title>Genomic Encyclopedia of Archaeal and Bacterial Type Strains, Phase II (KMG-II): from individual species to whole genera.</title>
        <authorList>
            <person name="Goeker M."/>
        </authorList>
    </citation>
    <scope>NUCLEOTIDE SEQUENCE [LARGE SCALE GENOMIC DNA]</scope>
    <source>
        <strain evidence="10 11">DSM 28353</strain>
    </source>
</reference>
<feature type="transmembrane region" description="Helical" evidence="9">
    <location>
        <begin position="343"/>
        <end position="362"/>
    </location>
</feature>
<dbReference type="Gene3D" id="1.20.1250.20">
    <property type="entry name" value="MFS general substrate transporter like domains"/>
    <property type="match status" value="1"/>
</dbReference>
<dbReference type="PROSITE" id="PS01023">
    <property type="entry name" value="PTR2_2"/>
    <property type="match status" value="1"/>
</dbReference>
<comment type="caution">
    <text evidence="10">The sequence shown here is derived from an EMBL/GenBank/DDBJ whole genome shotgun (WGS) entry which is preliminary data.</text>
</comment>
<feature type="transmembrane region" description="Helical" evidence="9">
    <location>
        <begin position="113"/>
        <end position="131"/>
    </location>
</feature>
<keyword evidence="6 9" id="KW-1133">Transmembrane helix</keyword>
<evidence type="ECO:0000256" key="7">
    <source>
        <dbReference type="ARBA" id="ARBA00023136"/>
    </source>
</evidence>
<dbReference type="CDD" id="cd17346">
    <property type="entry name" value="MFS_DtpA_like"/>
    <property type="match status" value="1"/>
</dbReference>
<keyword evidence="7 9" id="KW-0472">Membrane</keyword>
<dbReference type="GO" id="GO:0005886">
    <property type="term" value="C:plasma membrane"/>
    <property type="evidence" value="ECO:0007669"/>
    <property type="project" value="UniProtKB-SubCell"/>
</dbReference>
<evidence type="ECO:0000256" key="3">
    <source>
        <dbReference type="ARBA" id="ARBA00022475"/>
    </source>
</evidence>
<evidence type="ECO:0000313" key="10">
    <source>
        <dbReference type="EMBL" id="TDQ77204.1"/>
    </source>
</evidence>
<evidence type="ECO:0000256" key="2">
    <source>
        <dbReference type="ARBA" id="ARBA00022448"/>
    </source>
</evidence>
<name>A0A4V3DDT4_9SPHI</name>
<evidence type="ECO:0000256" key="6">
    <source>
        <dbReference type="ARBA" id="ARBA00022989"/>
    </source>
</evidence>
<evidence type="ECO:0000256" key="8">
    <source>
        <dbReference type="RuleBase" id="RU003755"/>
    </source>
</evidence>
<dbReference type="PANTHER" id="PTHR23517">
    <property type="entry name" value="RESISTANCE PROTEIN MDTM, PUTATIVE-RELATED-RELATED"/>
    <property type="match status" value="1"/>
</dbReference>
<feature type="transmembrane region" description="Helical" evidence="9">
    <location>
        <begin position="90"/>
        <end position="107"/>
    </location>
</feature>
<dbReference type="GO" id="GO:0006857">
    <property type="term" value="P:oligopeptide transport"/>
    <property type="evidence" value="ECO:0007669"/>
    <property type="project" value="InterPro"/>
</dbReference>
<proteinExistence type="inferred from homology"/>
<dbReference type="EMBL" id="SNYV01000014">
    <property type="protein sequence ID" value="TDQ77204.1"/>
    <property type="molecule type" value="Genomic_DNA"/>
</dbReference>
<feature type="transmembrane region" description="Helical" evidence="9">
    <location>
        <begin position="237"/>
        <end position="254"/>
    </location>
</feature>
<evidence type="ECO:0000256" key="4">
    <source>
        <dbReference type="ARBA" id="ARBA00022692"/>
    </source>
</evidence>
<dbReference type="AlphaFoldDB" id="A0A4V3DDT4"/>
<feature type="transmembrane region" description="Helical" evidence="9">
    <location>
        <begin position="289"/>
        <end position="307"/>
    </location>
</feature>
<dbReference type="SUPFAM" id="SSF103473">
    <property type="entry name" value="MFS general substrate transporter"/>
    <property type="match status" value="1"/>
</dbReference>
<feature type="transmembrane region" description="Helical" evidence="9">
    <location>
        <begin position="374"/>
        <end position="392"/>
    </location>
</feature>
<dbReference type="InterPro" id="IPR036259">
    <property type="entry name" value="MFS_trans_sf"/>
</dbReference>
<protein>
    <submittedName>
        <fullName evidence="10">POT family proton-dependent oligopeptide transporter</fullName>
    </submittedName>
</protein>
<feature type="transmembrane region" description="Helical" evidence="9">
    <location>
        <begin position="484"/>
        <end position="502"/>
    </location>
</feature>
<keyword evidence="2 8" id="KW-0813">Transport</keyword>
<dbReference type="PANTHER" id="PTHR23517:SF15">
    <property type="entry name" value="PROTON-DEPENDENT OLIGOPEPTIDE FAMILY TRANSPORT PROTEIN"/>
    <property type="match status" value="1"/>
</dbReference>
<organism evidence="10 11">
    <name type="scientific">Sphingobacterium yanglingense</name>
    <dbReference type="NCBI Taxonomy" id="1437280"/>
    <lineage>
        <taxon>Bacteria</taxon>
        <taxon>Pseudomonadati</taxon>
        <taxon>Bacteroidota</taxon>
        <taxon>Sphingobacteriia</taxon>
        <taxon>Sphingobacteriales</taxon>
        <taxon>Sphingobacteriaceae</taxon>
        <taxon>Sphingobacterium</taxon>
    </lineage>
</organism>
<comment type="subcellular location">
    <subcellularLocation>
        <location evidence="1">Cell membrane</location>
        <topology evidence="1">Multi-pass membrane protein</topology>
    </subcellularLocation>
    <subcellularLocation>
        <location evidence="8">Membrane</location>
        <topology evidence="8">Multi-pass membrane protein</topology>
    </subcellularLocation>
</comment>
<feature type="transmembrane region" description="Helical" evidence="9">
    <location>
        <begin position="404"/>
        <end position="426"/>
    </location>
</feature>
<dbReference type="NCBIfam" id="TIGR00924">
    <property type="entry name" value="yjdL_sub1_fam"/>
    <property type="match status" value="1"/>
</dbReference>
<dbReference type="Proteomes" id="UP000295292">
    <property type="component" value="Unassembled WGS sequence"/>
</dbReference>
<feature type="transmembrane region" description="Helical" evidence="9">
    <location>
        <begin position="260"/>
        <end position="277"/>
    </location>
</feature>
<keyword evidence="11" id="KW-1185">Reference proteome</keyword>
<keyword evidence="5" id="KW-0653">Protein transport</keyword>
<evidence type="ECO:0000256" key="5">
    <source>
        <dbReference type="ARBA" id="ARBA00022856"/>
    </source>
</evidence>
<dbReference type="InterPro" id="IPR000109">
    <property type="entry name" value="POT_fam"/>
</dbReference>
<dbReference type="Pfam" id="PF00854">
    <property type="entry name" value="PTR2"/>
    <property type="match status" value="1"/>
</dbReference>
<accession>A0A4V3DDT4</accession>